<dbReference type="EMBL" id="CM042059">
    <property type="protein sequence ID" value="KAI3681780.1"/>
    <property type="molecule type" value="Genomic_DNA"/>
</dbReference>
<comment type="caution">
    <text evidence="1">The sequence shown here is derived from an EMBL/GenBank/DDBJ whole genome shotgun (WGS) entry which is preliminary data.</text>
</comment>
<sequence length="309" mass="33758">MADKEEGHPTAPRGADWEVVSLTASAYAAAPGGDTTEVKLGEKGDVVDTDKVETSNALFMSGHFVLPPNHHETSTPEPERTEILGEQVGKADGSESVKELGGKSDANEEENWNIKKLSELDDFHGIPFSHEKSNRLAFSDADITENTALSLGGKEQSIYCSPKLHSLHSEATMGTLNLDDETSALDESVQSSDPALVSNIPNLPENTKEDDHGGSGMPSAAWWKKQAACLYAHAKETNTFWSIFAAAAVMGILVIGRQERWQVLCHEWKSRIHDERMRMLAGPISRFKEAIVGGNRQDFSIRGSTSRER</sequence>
<keyword evidence="2" id="KW-1185">Reference proteome</keyword>
<dbReference type="Proteomes" id="UP001055879">
    <property type="component" value="Linkage Group LG13"/>
</dbReference>
<evidence type="ECO:0000313" key="2">
    <source>
        <dbReference type="Proteomes" id="UP001055879"/>
    </source>
</evidence>
<reference evidence="2" key="1">
    <citation type="journal article" date="2022" name="Mol. Ecol. Resour.">
        <title>The genomes of chicory, endive, great burdock and yacon provide insights into Asteraceae palaeo-polyploidization history and plant inulin production.</title>
        <authorList>
            <person name="Fan W."/>
            <person name="Wang S."/>
            <person name="Wang H."/>
            <person name="Wang A."/>
            <person name="Jiang F."/>
            <person name="Liu H."/>
            <person name="Zhao H."/>
            <person name="Xu D."/>
            <person name="Zhang Y."/>
        </authorList>
    </citation>
    <scope>NUCLEOTIDE SEQUENCE [LARGE SCALE GENOMIC DNA]</scope>
    <source>
        <strain evidence="2">cv. Niubang</strain>
    </source>
</reference>
<accession>A0ACB8Y9J0</accession>
<name>A0ACB8Y9J0_ARCLA</name>
<organism evidence="1 2">
    <name type="scientific">Arctium lappa</name>
    <name type="common">Greater burdock</name>
    <name type="synonym">Lappa major</name>
    <dbReference type="NCBI Taxonomy" id="4217"/>
    <lineage>
        <taxon>Eukaryota</taxon>
        <taxon>Viridiplantae</taxon>
        <taxon>Streptophyta</taxon>
        <taxon>Embryophyta</taxon>
        <taxon>Tracheophyta</taxon>
        <taxon>Spermatophyta</taxon>
        <taxon>Magnoliopsida</taxon>
        <taxon>eudicotyledons</taxon>
        <taxon>Gunneridae</taxon>
        <taxon>Pentapetalae</taxon>
        <taxon>asterids</taxon>
        <taxon>campanulids</taxon>
        <taxon>Asterales</taxon>
        <taxon>Asteraceae</taxon>
        <taxon>Carduoideae</taxon>
        <taxon>Cardueae</taxon>
        <taxon>Arctiinae</taxon>
        <taxon>Arctium</taxon>
    </lineage>
</organism>
<evidence type="ECO:0000313" key="1">
    <source>
        <dbReference type="EMBL" id="KAI3681780.1"/>
    </source>
</evidence>
<proteinExistence type="predicted"/>
<protein>
    <submittedName>
        <fullName evidence="1">Uncharacterized protein</fullName>
    </submittedName>
</protein>
<gene>
    <name evidence="1" type="ORF">L6452_36584</name>
</gene>
<reference evidence="1 2" key="2">
    <citation type="journal article" date="2022" name="Mol. Ecol. Resour.">
        <title>The genomes of chicory, endive, great burdock and yacon provide insights into Asteraceae paleo-polyploidization history and plant inulin production.</title>
        <authorList>
            <person name="Fan W."/>
            <person name="Wang S."/>
            <person name="Wang H."/>
            <person name="Wang A."/>
            <person name="Jiang F."/>
            <person name="Liu H."/>
            <person name="Zhao H."/>
            <person name="Xu D."/>
            <person name="Zhang Y."/>
        </authorList>
    </citation>
    <scope>NUCLEOTIDE SEQUENCE [LARGE SCALE GENOMIC DNA]</scope>
    <source>
        <strain evidence="2">cv. Niubang</strain>
    </source>
</reference>